<reference evidence="5" key="1">
    <citation type="submission" date="2015-03" db="EMBL/GenBank/DDBJ databases">
        <title>Draft genome sequence of a novel methanotroph (Sn10-6) isolated from flooded ricefield rhizosphere in India.</title>
        <authorList>
            <person name="Pandit P.S."/>
            <person name="Pore S.D."/>
            <person name="Arora P."/>
            <person name="Kapse N.G."/>
            <person name="Dhakephalkar P.K."/>
            <person name="Rahalkar M.C."/>
        </authorList>
    </citation>
    <scope>NUCLEOTIDE SEQUENCE [LARGE SCALE GENOMIC DNA]</scope>
    <source>
        <strain evidence="5">Sn10-6</strain>
    </source>
</reference>
<reference evidence="4 5" key="2">
    <citation type="journal article" date="2016" name="Microb. Ecol.">
        <title>Genome Characteristics of a Novel Type I Methanotroph (Sn10-6) Isolated from a Flooded Indian Rice Field.</title>
        <authorList>
            <person name="Rahalkar M.C."/>
            <person name="Pandit P.S."/>
            <person name="Dhakephalkar P.K."/>
            <person name="Pore S."/>
            <person name="Arora P."/>
            <person name="Kapse N."/>
        </authorList>
    </citation>
    <scope>NUCLEOTIDE SEQUENCE [LARGE SCALE GENOMIC DNA]</scope>
    <source>
        <strain evidence="4 5">Sn10-6</strain>
    </source>
</reference>
<accession>A0A0F3IH26</accession>
<organism evidence="4 5">
    <name type="scientific">Methylocucumis oryzae</name>
    <dbReference type="NCBI Taxonomy" id="1632867"/>
    <lineage>
        <taxon>Bacteria</taxon>
        <taxon>Pseudomonadati</taxon>
        <taxon>Pseudomonadota</taxon>
        <taxon>Gammaproteobacteria</taxon>
        <taxon>Methylococcales</taxon>
        <taxon>Methylococcaceae</taxon>
        <taxon>Methylocucumis</taxon>
    </lineage>
</organism>
<dbReference type="RefSeq" id="WP_045779658.1">
    <property type="nucleotide sequence ID" value="NZ_LAJX01000136.1"/>
</dbReference>
<comment type="caution">
    <text evidence="4">The sequence shown here is derived from an EMBL/GenBank/DDBJ whole genome shotgun (WGS) entry which is preliminary data.</text>
</comment>
<evidence type="ECO:0000313" key="4">
    <source>
        <dbReference type="EMBL" id="KJV06075.1"/>
    </source>
</evidence>
<sequence>MKKILIIENDIDIRRLLIQLLEMESYQVIAADNGKTGLTLLYQALPDVVICDLVMPELDGYGVLQGLLHNPDTACIPIIFLTASASDEERQKCLEQGASAFLVKPFLQQELLKLIRDLFDEQDYV</sequence>
<dbReference type="GO" id="GO:0000160">
    <property type="term" value="P:phosphorelay signal transduction system"/>
    <property type="evidence" value="ECO:0007669"/>
    <property type="project" value="InterPro"/>
</dbReference>
<keyword evidence="5" id="KW-1185">Reference proteome</keyword>
<gene>
    <name evidence="4" type="ORF">VZ94_13725</name>
</gene>
<evidence type="ECO:0000256" key="1">
    <source>
        <dbReference type="ARBA" id="ARBA00022553"/>
    </source>
</evidence>
<dbReference type="PANTHER" id="PTHR44591:SF23">
    <property type="entry name" value="CHEY SUBFAMILY"/>
    <property type="match status" value="1"/>
</dbReference>
<dbReference type="SUPFAM" id="SSF52172">
    <property type="entry name" value="CheY-like"/>
    <property type="match status" value="1"/>
</dbReference>
<dbReference type="InterPro" id="IPR050595">
    <property type="entry name" value="Bact_response_regulator"/>
</dbReference>
<feature type="modified residue" description="4-aspartylphosphate" evidence="2">
    <location>
        <position position="52"/>
    </location>
</feature>
<dbReference type="Proteomes" id="UP000033684">
    <property type="component" value="Unassembled WGS sequence"/>
</dbReference>
<name>A0A0F3IH26_9GAMM</name>
<dbReference type="PROSITE" id="PS50110">
    <property type="entry name" value="RESPONSE_REGULATORY"/>
    <property type="match status" value="1"/>
</dbReference>
<feature type="domain" description="Response regulatory" evidence="3">
    <location>
        <begin position="3"/>
        <end position="119"/>
    </location>
</feature>
<dbReference type="PANTHER" id="PTHR44591">
    <property type="entry name" value="STRESS RESPONSE REGULATOR PROTEIN 1"/>
    <property type="match status" value="1"/>
</dbReference>
<evidence type="ECO:0000259" key="3">
    <source>
        <dbReference type="PROSITE" id="PS50110"/>
    </source>
</evidence>
<dbReference type="Gene3D" id="3.40.50.2300">
    <property type="match status" value="1"/>
</dbReference>
<evidence type="ECO:0000256" key="2">
    <source>
        <dbReference type="PROSITE-ProRule" id="PRU00169"/>
    </source>
</evidence>
<proteinExistence type="predicted"/>
<dbReference type="InterPro" id="IPR011006">
    <property type="entry name" value="CheY-like_superfamily"/>
</dbReference>
<dbReference type="Pfam" id="PF00072">
    <property type="entry name" value="Response_reg"/>
    <property type="match status" value="1"/>
</dbReference>
<dbReference type="SMART" id="SM00448">
    <property type="entry name" value="REC"/>
    <property type="match status" value="1"/>
</dbReference>
<dbReference type="InterPro" id="IPR001789">
    <property type="entry name" value="Sig_transdc_resp-reg_receiver"/>
</dbReference>
<protein>
    <recommendedName>
        <fullName evidence="3">Response regulatory domain-containing protein</fullName>
    </recommendedName>
</protein>
<dbReference type="EMBL" id="LAJX01000136">
    <property type="protein sequence ID" value="KJV06075.1"/>
    <property type="molecule type" value="Genomic_DNA"/>
</dbReference>
<dbReference type="AlphaFoldDB" id="A0A0F3IH26"/>
<keyword evidence="1 2" id="KW-0597">Phosphoprotein</keyword>
<dbReference type="OrthoDB" id="9800897at2"/>
<evidence type="ECO:0000313" key="5">
    <source>
        <dbReference type="Proteomes" id="UP000033684"/>
    </source>
</evidence>